<dbReference type="RefSeq" id="XP_066805548.1">
    <property type="nucleotide sequence ID" value="XM_066944347.1"/>
</dbReference>
<organism evidence="2 3">
    <name type="scientific">Kwoniella newhampshirensis</name>
    <dbReference type="NCBI Taxonomy" id="1651941"/>
    <lineage>
        <taxon>Eukaryota</taxon>
        <taxon>Fungi</taxon>
        <taxon>Dikarya</taxon>
        <taxon>Basidiomycota</taxon>
        <taxon>Agaricomycotina</taxon>
        <taxon>Tremellomycetes</taxon>
        <taxon>Tremellales</taxon>
        <taxon>Cryptococcaceae</taxon>
        <taxon>Kwoniella</taxon>
    </lineage>
</organism>
<evidence type="ECO:0000256" key="1">
    <source>
        <dbReference type="SAM" id="MobiDB-lite"/>
    </source>
</evidence>
<evidence type="ECO:0000313" key="3">
    <source>
        <dbReference type="Proteomes" id="UP001388673"/>
    </source>
</evidence>
<dbReference type="GeneID" id="92178479"/>
<dbReference type="AlphaFoldDB" id="A0AAW0Z553"/>
<accession>A0AAW0Z553</accession>
<proteinExistence type="predicted"/>
<dbReference type="Proteomes" id="UP001388673">
    <property type="component" value="Unassembled WGS sequence"/>
</dbReference>
<feature type="compositionally biased region" description="Basic and acidic residues" evidence="1">
    <location>
        <begin position="1"/>
        <end position="11"/>
    </location>
</feature>
<feature type="compositionally biased region" description="Polar residues" evidence="1">
    <location>
        <begin position="84"/>
        <end position="96"/>
    </location>
</feature>
<comment type="caution">
    <text evidence="2">The sequence shown here is derived from an EMBL/GenBank/DDBJ whole genome shotgun (WGS) entry which is preliminary data.</text>
</comment>
<evidence type="ECO:0000313" key="2">
    <source>
        <dbReference type="EMBL" id="KAK8866069.1"/>
    </source>
</evidence>
<dbReference type="KEGG" id="kne:92178479"/>
<keyword evidence="3" id="KW-1185">Reference proteome</keyword>
<protein>
    <submittedName>
        <fullName evidence="2">Uncharacterized protein</fullName>
    </submittedName>
</protein>
<feature type="region of interest" description="Disordered" evidence="1">
    <location>
        <begin position="135"/>
        <end position="179"/>
    </location>
</feature>
<sequence length="290" mass="31973">MSLVDHPERTPHTSPFSWQDDSEKQDPGNFRYTPLLKWHEWNRHADRPQVGDPFPSSENHKSQLDVFLRTNNTLHTSYPLIQRSRASTTGRLASSRSRSKEEQQIPWDKLTDDEAIQTEYESSQALSQYFLKASNGGVGHSQHQSPSPRVVELGSPPHSPRELLGPPPASHEKRGSYVKGGTARSGIEEFFESALDDYLSRSSQPYSANVLQQAETLAQPPTRSALVQTAPSSEGKNLRSFRAGQSQDGLGPDGANTTTVGTSPGLDFDQAAVDKAMAQIQAGDMSSWFL</sequence>
<feature type="region of interest" description="Disordered" evidence="1">
    <location>
        <begin position="1"/>
        <end position="29"/>
    </location>
</feature>
<reference evidence="2 3" key="1">
    <citation type="journal article" date="2024" name="bioRxiv">
        <title>Comparative genomics of Cryptococcus and Kwoniella reveals pathogenesis evolution and contrasting karyotype dynamics via intercentromeric recombination or chromosome fusion.</title>
        <authorList>
            <person name="Coelho M.A."/>
            <person name="David-Palma M."/>
            <person name="Shea T."/>
            <person name="Bowers K."/>
            <person name="McGinley-Smith S."/>
            <person name="Mohammad A.W."/>
            <person name="Gnirke A."/>
            <person name="Yurkov A.M."/>
            <person name="Nowrousian M."/>
            <person name="Sun S."/>
            <person name="Cuomo C.A."/>
            <person name="Heitman J."/>
        </authorList>
    </citation>
    <scope>NUCLEOTIDE SEQUENCE [LARGE SCALE GENOMIC DNA]</scope>
    <source>
        <strain evidence="2 3">CBS 13917</strain>
    </source>
</reference>
<feature type="region of interest" description="Disordered" evidence="1">
    <location>
        <begin position="229"/>
        <end position="263"/>
    </location>
</feature>
<dbReference type="EMBL" id="JBCAWK010000002">
    <property type="protein sequence ID" value="KAK8866069.1"/>
    <property type="molecule type" value="Genomic_DNA"/>
</dbReference>
<feature type="region of interest" description="Disordered" evidence="1">
    <location>
        <begin position="78"/>
        <end position="110"/>
    </location>
</feature>
<name>A0AAW0Z553_9TREE</name>
<gene>
    <name evidence="2" type="ORF">IAR55_001220</name>
</gene>